<evidence type="ECO:0000313" key="7">
    <source>
        <dbReference type="Proteomes" id="UP000605986"/>
    </source>
</evidence>
<evidence type="ECO:0000256" key="2">
    <source>
        <dbReference type="ARBA" id="ARBA00022741"/>
    </source>
</evidence>
<evidence type="ECO:0000256" key="1">
    <source>
        <dbReference type="ARBA" id="ARBA00022532"/>
    </source>
</evidence>
<dbReference type="FunFam" id="3.40.50.261:FF:000001">
    <property type="entry name" value="Succinate--CoA ligase [ADP-forming] subunit beta"/>
    <property type="match status" value="1"/>
</dbReference>
<dbReference type="AlphaFoldDB" id="A0A8H4KAB6"/>
<feature type="domain" description="ATP-citrate synthase/succinyl-CoA ligase C-terminal" evidence="5">
    <location>
        <begin position="280"/>
        <end position="399"/>
    </location>
</feature>
<dbReference type="PROSITE" id="PS01217">
    <property type="entry name" value="SUCCINYL_COA_LIG_3"/>
    <property type="match status" value="1"/>
</dbReference>
<evidence type="ECO:0000259" key="5">
    <source>
        <dbReference type="Pfam" id="PF00549"/>
    </source>
</evidence>
<dbReference type="GO" id="GO:0006104">
    <property type="term" value="P:succinyl-CoA metabolic process"/>
    <property type="evidence" value="ECO:0007669"/>
    <property type="project" value="TreeGrafter"/>
</dbReference>
<keyword evidence="7" id="KW-1185">Reference proteome</keyword>
<keyword evidence="1" id="KW-0816">Tricarboxylic acid cycle</keyword>
<dbReference type="EMBL" id="JAADJG010000472">
    <property type="protein sequence ID" value="KAF4446209.1"/>
    <property type="molecule type" value="Genomic_DNA"/>
</dbReference>
<gene>
    <name evidence="6" type="ORF">F53441_10185</name>
</gene>
<comment type="caution">
    <text evidence="6">The sequence shown here is derived from an EMBL/GenBank/DDBJ whole genome shotgun (WGS) entry which is preliminary data.</text>
</comment>
<reference evidence="6" key="1">
    <citation type="submission" date="2020-01" db="EMBL/GenBank/DDBJ databases">
        <title>Identification and distribution of gene clusters putatively required for synthesis of sphingolipid metabolism inhibitors in phylogenetically diverse species of the filamentous fungus Fusarium.</title>
        <authorList>
            <person name="Kim H.-S."/>
            <person name="Busman M."/>
            <person name="Brown D.W."/>
            <person name="Divon H."/>
            <person name="Uhlig S."/>
            <person name="Proctor R.H."/>
        </authorList>
    </citation>
    <scope>NUCLEOTIDE SEQUENCE</scope>
    <source>
        <strain evidence="6">NRRL 53441</strain>
    </source>
</reference>
<dbReference type="SUPFAM" id="SSF56059">
    <property type="entry name" value="Glutathione synthetase ATP-binding domain-like"/>
    <property type="match status" value="1"/>
</dbReference>
<dbReference type="GO" id="GO:0005524">
    <property type="term" value="F:ATP binding"/>
    <property type="evidence" value="ECO:0007669"/>
    <property type="project" value="UniProtKB-KW"/>
</dbReference>
<evidence type="ECO:0000313" key="6">
    <source>
        <dbReference type="EMBL" id="KAF4446209.1"/>
    </source>
</evidence>
<evidence type="ECO:0000256" key="4">
    <source>
        <dbReference type="SAM" id="MobiDB-lite"/>
    </source>
</evidence>
<evidence type="ECO:0000256" key="3">
    <source>
        <dbReference type="ARBA" id="ARBA00022840"/>
    </source>
</evidence>
<dbReference type="GO" id="GO:0004775">
    <property type="term" value="F:succinate-CoA ligase (ADP-forming) activity"/>
    <property type="evidence" value="ECO:0007669"/>
    <property type="project" value="TreeGrafter"/>
</dbReference>
<proteinExistence type="predicted"/>
<feature type="region of interest" description="Disordered" evidence="4">
    <location>
        <begin position="404"/>
        <end position="431"/>
    </location>
</feature>
<keyword evidence="3" id="KW-0067">ATP-binding</keyword>
<dbReference type="InterPro" id="IPR017866">
    <property type="entry name" value="Succ-CoA_synthase_bsu_CS"/>
</dbReference>
<dbReference type="InterPro" id="IPR005811">
    <property type="entry name" value="SUCC_ACL_C"/>
</dbReference>
<protein>
    <recommendedName>
        <fullName evidence="5">ATP-citrate synthase/succinyl-CoA ligase C-terminal domain-containing protein</fullName>
    </recommendedName>
</protein>
<dbReference type="Gene3D" id="3.40.50.261">
    <property type="entry name" value="Succinyl-CoA synthetase domains"/>
    <property type="match status" value="1"/>
</dbReference>
<keyword evidence="2" id="KW-0547">Nucleotide-binding</keyword>
<dbReference type="OrthoDB" id="1664372at2759"/>
<dbReference type="PANTHER" id="PTHR11815:SF1">
    <property type="entry name" value="SUCCINATE--COA LIGASE [ADP-FORMING] SUBUNIT BETA, MITOCHONDRIAL"/>
    <property type="match status" value="1"/>
</dbReference>
<dbReference type="GO" id="GO:0006099">
    <property type="term" value="P:tricarboxylic acid cycle"/>
    <property type="evidence" value="ECO:0007669"/>
    <property type="project" value="UniProtKB-KW"/>
</dbReference>
<name>A0A8H4KAB6_9HYPO</name>
<dbReference type="Proteomes" id="UP000605986">
    <property type="component" value="Unassembled WGS sequence"/>
</dbReference>
<organism evidence="6 7">
    <name type="scientific">Fusarium austroafricanum</name>
    <dbReference type="NCBI Taxonomy" id="2364996"/>
    <lineage>
        <taxon>Eukaryota</taxon>
        <taxon>Fungi</taxon>
        <taxon>Dikarya</taxon>
        <taxon>Ascomycota</taxon>
        <taxon>Pezizomycotina</taxon>
        <taxon>Sordariomycetes</taxon>
        <taxon>Hypocreomycetidae</taxon>
        <taxon>Hypocreales</taxon>
        <taxon>Nectriaceae</taxon>
        <taxon>Fusarium</taxon>
        <taxon>Fusarium concolor species complex</taxon>
    </lineage>
</organism>
<dbReference type="Gene3D" id="3.30.470.20">
    <property type="entry name" value="ATP-grasp fold, B domain"/>
    <property type="match status" value="1"/>
</dbReference>
<dbReference type="PANTHER" id="PTHR11815">
    <property type="entry name" value="SUCCINYL-COA SYNTHETASE BETA CHAIN"/>
    <property type="match status" value="1"/>
</dbReference>
<sequence>MTLRLGPGSQHAPSLINALNIQIRYLHLHEWQFDEKLTDIQAKILVPRAGRLVKTEKAARGMMKDFDIKPQDLTGRPQVPKLADLELARQPVQDVLGYFKKQNEKRTPKSARIPLYVEGFTPYDTKWRLTMAVDREKYRPVIKIRNCEDSVGLPDPRHELAFQKDFWFDLSKGISNELFNDISQSFQLPIPQQKSLKAILSRLFGIFSEKEALSLELDLLGHPKGMMFCSNLEFVFDDAARDRQHDLFALRAKDHEGKDEPEAEKHGLVYIRLDGDIGNVVNGAGLAMATMDTVALYGGSSSNFLDAGGQATKETMLQAFKIILADERVKAILVNIYGGITNCSMIAESIIAAASELGPLRVPVVARLQGTNSEAGLKLLEDANLGIHIEADFGEAARKVVELAKQQTQEPVEKSSAESSNESLEKHSGKL</sequence>
<dbReference type="GO" id="GO:0005739">
    <property type="term" value="C:mitochondrion"/>
    <property type="evidence" value="ECO:0007669"/>
    <property type="project" value="TreeGrafter"/>
</dbReference>
<accession>A0A8H4KAB6</accession>
<dbReference type="InterPro" id="IPR016102">
    <property type="entry name" value="Succinyl-CoA_synth-like"/>
</dbReference>
<dbReference type="GO" id="GO:0042709">
    <property type="term" value="C:succinate-CoA ligase complex"/>
    <property type="evidence" value="ECO:0007669"/>
    <property type="project" value="TreeGrafter"/>
</dbReference>
<dbReference type="Pfam" id="PF00549">
    <property type="entry name" value="Ligase_CoA"/>
    <property type="match status" value="1"/>
</dbReference>
<dbReference type="SUPFAM" id="SSF52210">
    <property type="entry name" value="Succinyl-CoA synthetase domains"/>
    <property type="match status" value="1"/>
</dbReference>